<name>A0ABN9BIK8_9NEOB</name>
<feature type="compositionally biased region" description="Basic and acidic residues" evidence="1">
    <location>
        <begin position="1"/>
        <end position="12"/>
    </location>
</feature>
<protein>
    <submittedName>
        <fullName evidence="2">Uncharacterized protein</fullName>
    </submittedName>
</protein>
<dbReference type="Proteomes" id="UP001162483">
    <property type="component" value="Unassembled WGS sequence"/>
</dbReference>
<accession>A0ABN9BIK8</accession>
<feature type="region of interest" description="Disordered" evidence="1">
    <location>
        <begin position="1"/>
        <end position="114"/>
    </location>
</feature>
<keyword evidence="3" id="KW-1185">Reference proteome</keyword>
<evidence type="ECO:0000313" key="2">
    <source>
        <dbReference type="EMBL" id="CAI9547467.1"/>
    </source>
</evidence>
<proteinExistence type="predicted"/>
<sequence length="114" mass="11628">MASRDTHGRRLADAQQQVASREPAPPGAQRSEGRSPHGIRLLPGAQRLEGRGPHSGRLLQGPSDQQAGALTAASFSRGPATSRQGPSQRPASPGAQRPASPGPSDQQAGALTAA</sequence>
<comment type="caution">
    <text evidence="2">The sequence shown here is derived from an EMBL/GenBank/DDBJ whole genome shotgun (WGS) entry which is preliminary data.</text>
</comment>
<feature type="compositionally biased region" description="Polar residues" evidence="1">
    <location>
        <begin position="79"/>
        <end position="90"/>
    </location>
</feature>
<feature type="non-terminal residue" evidence="2">
    <location>
        <position position="114"/>
    </location>
</feature>
<evidence type="ECO:0000313" key="3">
    <source>
        <dbReference type="Proteomes" id="UP001162483"/>
    </source>
</evidence>
<gene>
    <name evidence="2" type="ORF">SPARVUS_LOCUS2993769</name>
</gene>
<reference evidence="2" key="1">
    <citation type="submission" date="2023-05" db="EMBL/GenBank/DDBJ databases">
        <authorList>
            <person name="Stuckert A."/>
        </authorList>
    </citation>
    <scope>NUCLEOTIDE SEQUENCE</scope>
</reference>
<evidence type="ECO:0000256" key="1">
    <source>
        <dbReference type="SAM" id="MobiDB-lite"/>
    </source>
</evidence>
<dbReference type="EMBL" id="CATNWA010004291">
    <property type="protein sequence ID" value="CAI9547467.1"/>
    <property type="molecule type" value="Genomic_DNA"/>
</dbReference>
<feature type="compositionally biased region" description="Polar residues" evidence="1">
    <location>
        <begin position="103"/>
        <end position="114"/>
    </location>
</feature>
<organism evidence="2 3">
    <name type="scientific">Staurois parvus</name>
    <dbReference type="NCBI Taxonomy" id="386267"/>
    <lineage>
        <taxon>Eukaryota</taxon>
        <taxon>Metazoa</taxon>
        <taxon>Chordata</taxon>
        <taxon>Craniata</taxon>
        <taxon>Vertebrata</taxon>
        <taxon>Euteleostomi</taxon>
        <taxon>Amphibia</taxon>
        <taxon>Batrachia</taxon>
        <taxon>Anura</taxon>
        <taxon>Neobatrachia</taxon>
        <taxon>Ranoidea</taxon>
        <taxon>Ranidae</taxon>
        <taxon>Staurois</taxon>
    </lineage>
</organism>